<evidence type="ECO:0000313" key="3">
    <source>
        <dbReference type="Proteomes" id="UP000828390"/>
    </source>
</evidence>
<evidence type="ECO:0000256" key="1">
    <source>
        <dbReference type="SAM" id="MobiDB-lite"/>
    </source>
</evidence>
<dbReference type="Proteomes" id="UP000828390">
    <property type="component" value="Unassembled WGS sequence"/>
</dbReference>
<organism evidence="2 3">
    <name type="scientific">Dreissena polymorpha</name>
    <name type="common">Zebra mussel</name>
    <name type="synonym">Mytilus polymorpha</name>
    <dbReference type="NCBI Taxonomy" id="45954"/>
    <lineage>
        <taxon>Eukaryota</taxon>
        <taxon>Metazoa</taxon>
        <taxon>Spiralia</taxon>
        <taxon>Lophotrochozoa</taxon>
        <taxon>Mollusca</taxon>
        <taxon>Bivalvia</taxon>
        <taxon>Autobranchia</taxon>
        <taxon>Heteroconchia</taxon>
        <taxon>Euheterodonta</taxon>
        <taxon>Imparidentia</taxon>
        <taxon>Neoheterodontei</taxon>
        <taxon>Myida</taxon>
        <taxon>Dreissenoidea</taxon>
        <taxon>Dreissenidae</taxon>
        <taxon>Dreissena</taxon>
    </lineage>
</organism>
<feature type="compositionally biased region" description="Basic and acidic residues" evidence="1">
    <location>
        <begin position="17"/>
        <end position="35"/>
    </location>
</feature>
<dbReference type="AlphaFoldDB" id="A0A9D4L757"/>
<protein>
    <submittedName>
        <fullName evidence="2">Uncharacterized protein</fullName>
    </submittedName>
</protein>
<proteinExistence type="predicted"/>
<name>A0A9D4L757_DREPO</name>
<accession>A0A9D4L757</accession>
<feature type="region of interest" description="Disordered" evidence="1">
    <location>
        <begin position="17"/>
        <end position="41"/>
    </location>
</feature>
<keyword evidence="3" id="KW-1185">Reference proteome</keyword>
<comment type="caution">
    <text evidence="2">The sequence shown here is derived from an EMBL/GenBank/DDBJ whole genome shotgun (WGS) entry which is preliminary data.</text>
</comment>
<reference evidence="2" key="1">
    <citation type="journal article" date="2019" name="bioRxiv">
        <title>The Genome of the Zebra Mussel, Dreissena polymorpha: A Resource for Invasive Species Research.</title>
        <authorList>
            <person name="McCartney M.A."/>
            <person name="Auch B."/>
            <person name="Kono T."/>
            <person name="Mallez S."/>
            <person name="Zhang Y."/>
            <person name="Obille A."/>
            <person name="Becker A."/>
            <person name="Abrahante J.E."/>
            <person name="Garbe J."/>
            <person name="Badalamenti J.P."/>
            <person name="Herman A."/>
            <person name="Mangelson H."/>
            <person name="Liachko I."/>
            <person name="Sullivan S."/>
            <person name="Sone E.D."/>
            <person name="Koren S."/>
            <person name="Silverstein K.A.T."/>
            <person name="Beckman K.B."/>
            <person name="Gohl D.M."/>
        </authorList>
    </citation>
    <scope>NUCLEOTIDE SEQUENCE</scope>
    <source>
        <strain evidence="2">Duluth1</strain>
        <tissue evidence="2">Whole animal</tissue>
    </source>
</reference>
<sequence length="64" mass="7738">MQKKELDKLKISYDRMKGDAEKQKASYEQDMEKQKASFQKQQNKFENDIRDINLKLNLAWKQKS</sequence>
<evidence type="ECO:0000313" key="2">
    <source>
        <dbReference type="EMBL" id="KAH3852801.1"/>
    </source>
</evidence>
<reference evidence="2" key="2">
    <citation type="submission" date="2020-11" db="EMBL/GenBank/DDBJ databases">
        <authorList>
            <person name="McCartney M.A."/>
            <person name="Auch B."/>
            <person name="Kono T."/>
            <person name="Mallez S."/>
            <person name="Becker A."/>
            <person name="Gohl D.M."/>
            <person name="Silverstein K.A.T."/>
            <person name="Koren S."/>
            <person name="Bechman K.B."/>
            <person name="Herman A."/>
            <person name="Abrahante J.E."/>
            <person name="Garbe J."/>
        </authorList>
    </citation>
    <scope>NUCLEOTIDE SEQUENCE</scope>
    <source>
        <strain evidence="2">Duluth1</strain>
        <tissue evidence="2">Whole animal</tissue>
    </source>
</reference>
<gene>
    <name evidence="2" type="ORF">DPMN_095321</name>
</gene>
<dbReference type="EMBL" id="JAIWYP010000003">
    <property type="protein sequence ID" value="KAH3852801.1"/>
    <property type="molecule type" value="Genomic_DNA"/>
</dbReference>